<evidence type="ECO:0000313" key="2">
    <source>
        <dbReference type="EMBL" id="CAB5682655.1"/>
    </source>
</evidence>
<reference evidence="2" key="2">
    <citation type="submission" date="2020-05" db="EMBL/GenBank/DDBJ databases">
        <authorList>
            <person name="Delgado-Blas J."/>
        </authorList>
    </citation>
    <scope>NUCLEOTIDE SEQUENCE</scope>
    <source>
        <strain evidence="2">BB1453</strain>
    </source>
</reference>
<evidence type="ECO:0000313" key="4">
    <source>
        <dbReference type="Proteomes" id="UP000216001"/>
    </source>
</evidence>
<dbReference type="Proteomes" id="UP000834611">
    <property type="component" value="Unassembled WGS sequence"/>
</dbReference>
<dbReference type="SUPFAM" id="SSF55729">
    <property type="entry name" value="Acyl-CoA N-acyltransferases (Nat)"/>
    <property type="match status" value="1"/>
</dbReference>
<dbReference type="EMBL" id="CAHPSF010000002">
    <property type="protein sequence ID" value="CAB5682655.1"/>
    <property type="molecule type" value="Genomic_DNA"/>
</dbReference>
<dbReference type="CDD" id="cd04301">
    <property type="entry name" value="NAT_SF"/>
    <property type="match status" value="1"/>
</dbReference>
<dbReference type="InterPro" id="IPR000182">
    <property type="entry name" value="GNAT_dom"/>
</dbReference>
<evidence type="ECO:0000259" key="1">
    <source>
        <dbReference type="PROSITE" id="PS51186"/>
    </source>
</evidence>
<dbReference type="AlphaFoldDB" id="A0A264VZ59"/>
<gene>
    <name evidence="3" type="ORF">CHI95_01910</name>
    <name evidence="2" type="ORF">GHA_01378</name>
</gene>
<comment type="caution">
    <text evidence="3">The sequence shown here is derived from an EMBL/GenBank/DDBJ whole genome shotgun (WGS) entry which is preliminary data.</text>
</comment>
<dbReference type="EMBL" id="NOWC01000001">
    <property type="protein sequence ID" value="OZS76610.1"/>
    <property type="molecule type" value="Genomic_DNA"/>
</dbReference>
<feature type="domain" description="N-acetyltransferase" evidence="1">
    <location>
        <begin position="6"/>
        <end position="173"/>
    </location>
</feature>
<dbReference type="GeneID" id="92274945"/>
<organism evidence="3 4">
    <name type="scientific">Providencia rettgeri</name>
    <dbReference type="NCBI Taxonomy" id="587"/>
    <lineage>
        <taxon>Bacteria</taxon>
        <taxon>Pseudomonadati</taxon>
        <taxon>Pseudomonadota</taxon>
        <taxon>Gammaproteobacteria</taxon>
        <taxon>Enterobacterales</taxon>
        <taxon>Morganellaceae</taxon>
        <taxon>Providencia</taxon>
    </lineage>
</organism>
<dbReference type="PROSITE" id="PS51186">
    <property type="entry name" value="GNAT"/>
    <property type="match status" value="1"/>
</dbReference>
<reference evidence="3 4" key="1">
    <citation type="submission" date="2017-07" db="EMBL/GenBank/DDBJ databases">
        <title>blaIMP-27 on transferable plasmids in Proteus mirabilis and Providencia rettgeri.</title>
        <authorList>
            <person name="Potter R."/>
        </authorList>
    </citation>
    <scope>NUCLEOTIDE SEQUENCE [LARGE SCALE GENOMIC DNA]</scope>
    <source>
        <strain evidence="3 4">PR1</strain>
    </source>
</reference>
<sequence length="173" mass="19916">MNQVPHILRKATKHDALLLHKIGTESYLHHFATLWNSQNELNTYLNQEYSTTKITEDLNQQHIDWYIIENTSPIGLVKLTYHSCIPETNLVGTLLNKLYFSPGATGKGYGKTVFKFIEELAKQQGDSLLWLDVLASNTRAMAFYQSNDMHILKEMLFTSETQQSLEYIMSKTL</sequence>
<dbReference type="GO" id="GO:0016747">
    <property type="term" value="F:acyltransferase activity, transferring groups other than amino-acyl groups"/>
    <property type="evidence" value="ECO:0007669"/>
    <property type="project" value="InterPro"/>
</dbReference>
<dbReference type="Proteomes" id="UP000216001">
    <property type="component" value="Unassembled WGS sequence"/>
</dbReference>
<keyword evidence="3" id="KW-0808">Transferase</keyword>
<dbReference type="RefSeq" id="WP_094960583.1">
    <property type="nucleotide sequence ID" value="NZ_ABDWLN020000026.1"/>
</dbReference>
<dbReference type="InterPro" id="IPR016181">
    <property type="entry name" value="Acyl_CoA_acyltransferase"/>
</dbReference>
<proteinExistence type="predicted"/>
<evidence type="ECO:0000313" key="3">
    <source>
        <dbReference type="EMBL" id="OZS76610.1"/>
    </source>
</evidence>
<accession>A0A264VZ59</accession>
<name>A0A264VZ59_PRORE</name>
<protein>
    <submittedName>
        <fullName evidence="3">GNAT family N-acetyltransferase</fullName>
    </submittedName>
    <submittedName>
        <fullName evidence="2">Ribosomal-protein-alanine acetyltransferase</fullName>
    </submittedName>
</protein>
<dbReference type="Gene3D" id="3.40.630.30">
    <property type="match status" value="1"/>
</dbReference>
<dbReference type="Pfam" id="PF00583">
    <property type="entry name" value="Acetyltransf_1"/>
    <property type="match status" value="1"/>
</dbReference>